<dbReference type="PROSITE" id="PS51186">
    <property type="entry name" value="GNAT"/>
    <property type="match status" value="1"/>
</dbReference>
<organism evidence="2 3">
    <name type="scientific">Kitasatospora viridis</name>
    <dbReference type="NCBI Taxonomy" id="281105"/>
    <lineage>
        <taxon>Bacteria</taxon>
        <taxon>Bacillati</taxon>
        <taxon>Actinomycetota</taxon>
        <taxon>Actinomycetes</taxon>
        <taxon>Kitasatosporales</taxon>
        <taxon>Streptomycetaceae</taxon>
        <taxon>Kitasatospora</taxon>
    </lineage>
</organism>
<sequence>MPDAVGPFAEYQPEPGERAERAKVDIVLAVAADVLPIARVQSDVRGNTPEYWAERVARRVSAGAGELVVVARVDGDTAGYGTASLLPEHEDGAPAGWYLSGVTVAHAWRRKGIGRALTEWRMAWLRERDAEVWCFVSARNPASIDLHRALGFTEERRGPSFQGVTFGGGEGVLLVARA</sequence>
<protein>
    <submittedName>
        <fullName evidence="2">Ribosomal protein S18 acetylase RimI-like enzyme</fullName>
    </submittedName>
</protein>
<proteinExistence type="predicted"/>
<dbReference type="Pfam" id="PF00583">
    <property type="entry name" value="Acetyltransf_1"/>
    <property type="match status" value="1"/>
</dbReference>
<feature type="domain" description="N-acetyltransferase" evidence="1">
    <location>
        <begin position="24"/>
        <end position="178"/>
    </location>
</feature>
<name>A0A561S9H6_9ACTN</name>
<dbReference type="PANTHER" id="PTHR43072">
    <property type="entry name" value="N-ACETYLTRANSFERASE"/>
    <property type="match status" value="1"/>
</dbReference>
<keyword evidence="3" id="KW-1185">Reference proteome</keyword>
<dbReference type="GO" id="GO:0005840">
    <property type="term" value="C:ribosome"/>
    <property type="evidence" value="ECO:0007669"/>
    <property type="project" value="UniProtKB-KW"/>
</dbReference>
<accession>A0A561S9H6</accession>
<dbReference type="GO" id="GO:0016747">
    <property type="term" value="F:acyltransferase activity, transferring groups other than amino-acyl groups"/>
    <property type="evidence" value="ECO:0007669"/>
    <property type="project" value="InterPro"/>
</dbReference>
<dbReference type="OrthoDB" id="3254236at2"/>
<dbReference type="RefSeq" id="WP_145911669.1">
    <property type="nucleotide sequence ID" value="NZ_BAAAMZ010000028.1"/>
</dbReference>
<evidence type="ECO:0000313" key="3">
    <source>
        <dbReference type="Proteomes" id="UP000317940"/>
    </source>
</evidence>
<evidence type="ECO:0000259" key="1">
    <source>
        <dbReference type="PROSITE" id="PS51186"/>
    </source>
</evidence>
<reference evidence="2 3" key="1">
    <citation type="submission" date="2019-06" db="EMBL/GenBank/DDBJ databases">
        <title>Sequencing the genomes of 1000 actinobacteria strains.</title>
        <authorList>
            <person name="Klenk H.-P."/>
        </authorList>
    </citation>
    <scope>NUCLEOTIDE SEQUENCE [LARGE SCALE GENOMIC DNA]</scope>
    <source>
        <strain evidence="2 3">DSM 44826</strain>
    </source>
</reference>
<dbReference type="Proteomes" id="UP000317940">
    <property type="component" value="Unassembled WGS sequence"/>
</dbReference>
<gene>
    <name evidence="2" type="ORF">FHX73_1985</name>
</gene>
<dbReference type="EMBL" id="VIWT01000009">
    <property type="protein sequence ID" value="TWF71455.1"/>
    <property type="molecule type" value="Genomic_DNA"/>
</dbReference>
<comment type="caution">
    <text evidence="2">The sequence shown here is derived from an EMBL/GenBank/DDBJ whole genome shotgun (WGS) entry which is preliminary data.</text>
</comment>
<dbReference type="CDD" id="cd04301">
    <property type="entry name" value="NAT_SF"/>
    <property type="match status" value="1"/>
</dbReference>
<dbReference type="InterPro" id="IPR016181">
    <property type="entry name" value="Acyl_CoA_acyltransferase"/>
</dbReference>
<dbReference type="InterPro" id="IPR000182">
    <property type="entry name" value="GNAT_dom"/>
</dbReference>
<dbReference type="Gene3D" id="3.40.630.30">
    <property type="match status" value="1"/>
</dbReference>
<keyword evidence="2" id="KW-0689">Ribosomal protein</keyword>
<dbReference type="SUPFAM" id="SSF55729">
    <property type="entry name" value="Acyl-CoA N-acyltransferases (Nat)"/>
    <property type="match status" value="1"/>
</dbReference>
<evidence type="ECO:0000313" key="2">
    <source>
        <dbReference type="EMBL" id="TWF71455.1"/>
    </source>
</evidence>
<keyword evidence="2" id="KW-0687">Ribonucleoprotein</keyword>
<dbReference type="AlphaFoldDB" id="A0A561S9H6"/>